<keyword evidence="8" id="KW-0479">Metal-binding</keyword>
<evidence type="ECO:0000313" key="13">
    <source>
        <dbReference type="Proteomes" id="UP000054558"/>
    </source>
</evidence>
<dbReference type="GO" id="GO:0006508">
    <property type="term" value="P:proteolysis"/>
    <property type="evidence" value="ECO:0007669"/>
    <property type="project" value="UniProtKB-KW"/>
</dbReference>
<dbReference type="InterPro" id="IPR053134">
    <property type="entry name" value="RNA-dir_DNA_polymerase"/>
</dbReference>
<dbReference type="SUPFAM" id="SSF57756">
    <property type="entry name" value="Retrovirus zinc finger-like domains"/>
    <property type="match status" value="1"/>
</dbReference>
<keyword evidence="13" id="KW-1185">Reference proteome</keyword>
<keyword evidence="2" id="KW-0808">Transferase</keyword>
<feature type="region of interest" description="Disordered" evidence="9">
    <location>
        <begin position="1"/>
        <end position="203"/>
    </location>
</feature>
<dbReference type="Gene3D" id="3.30.70.270">
    <property type="match status" value="1"/>
</dbReference>
<feature type="compositionally biased region" description="Polar residues" evidence="9">
    <location>
        <begin position="15"/>
        <end position="37"/>
    </location>
</feature>
<organism evidence="12 13">
    <name type="scientific">Klebsormidium nitens</name>
    <name type="common">Green alga</name>
    <name type="synonym">Ulothrix nitens</name>
    <dbReference type="NCBI Taxonomy" id="105231"/>
    <lineage>
        <taxon>Eukaryota</taxon>
        <taxon>Viridiplantae</taxon>
        <taxon>Streptophyta</taxon>
        <taxon>Klebsormidiophyceae</taxon>
        <taxon>Klebsormidiales</taxon>
        <taxon>Klebsormidiaceae</taxon>
        <taxon>Klebsormidium</taxon>
    </lineage>
</organism>
<dbReference type="InterPro" id="IPR043128">
    <property type="entry name" value="Rev_trsase/Diguanyl_cyclase"/>
</dbReference>
<dbReference type="GO" id="GO:0004519">
    <property type="term" value="F:endonuclease activity"/>
    <property type="evidence" value="ECO:0007669"/>
    <property type="project" value="UniProtKB-KW"/>
</dbReference>
<dbReference type="InterPro" id="IPR036875">
    <property type="entry name" value="Znf_CCHC_sf"/>
</dbReference>
<dbReference type="PROSITE" id="PS50878">
    <property type="entry name" value="RT_POL"/>
    <property type="match status" value="1"/>
</dbReference>
<feature type="compositionally biased region" description="Low complexity" evidence="9">
    <location>
        <begin position="986"/>
        <end position="996"/>
    </location>
</feature>
<feature type="compositionally biased region" description="Polar residues" evidence="9">
    <location>
        <begin position="1029"/>
        <end position="1038"/>
    </location>
</feature>
<feature type="compositionally biased region" description="Basic and acidic residues" evidence="9">
    <location>
        <begin position="444"/>
        <end position="462"/>
    </location>
</feature>
<keyword evidence="5" id="KW-0255">Endonuclease</keyword>
<evidence type="ECO:0000256" key="9">
    <source>
        <dbReference type="SAM" id="MobiDB-lite"/>
    </source>
</evidence>
<feature type="compositionally biased region" description="Low complexity" evidence="9">
    <location>
        <begin position="1011"/>
        <end position="1028"/>
    </location>
</feature>
<feature type="region of interest" description="Disordered" evidence="9">
    <location>
        <begin position="963"/>
        <end position="1068"/>
    </location>
</feature>
<feature type="compositionally biased region" description="Basic and acidic residues" evidence="9">
    <location>
        <begin position="488"/>
        <end position="512"/>
    </location>
</feature>
<evidence type="ECO:0000256" key="8">
    <source>
        <dbReference type="PROSITE-ProRule" id="PRU00047"/>
    </source>
</evidence>
<dbReference type="GO" id="GO:0008270">
    <property type="term" value="F:zinc ion binding"/>
    <property type="evidence" value="ECO:0007669"/>
    <property type="project" value="UniProtKB-KW"/>
</dbReference>
<dbReference type="PANTHER" id="PTHR24559:SF444">
    <property type="entry name" value="REVERSE TRANSCRIPTASE DOMAIN-CONTAINING PROTEIN"/>
    <property type="match status" value="1"/>
</dbReference>
<evidence type="ECO:0000256" key="2">
    <source>
        <dbReference type="ARBA" id="ARBA00022679"/>
    </source>
</evidence>
<reference evidence="12 13" key="1">
    <citation type="journal article" date="2014" name="Nat. Commun.">
        <title>Klebsormidium flaccidum genome reveals primary factors for plant terrestrial adaptation.</title>
        <authorList>
            <person name="Hori K."/>
            <person name="Maruyama F."/>
            <person name="Fujisawa T."/>
            <person name="Togashi T."/>
            <person name="Yamamoto N."/>
            <person name="Seo M."/>
            <person name="Sato S."/>
            <person name="Yamada T."/>
            <person name="Mori H."/>
            <person name="Tajima N."/>
            <person name="Moriyama T."/>
            <person name="Ikeuchi M."/>
            <person name="Watanabe M."/>
            <person name="Wada H."/>
            <person name="Kobayashi K."/>
            <person name="Saito M."/>
            <person name="Masuda T."/>
            <person name="Sasaki-Sekimoto Y."/>
            <person name="Mashiguchi K."/>
            <person name="Awai K."/>
            <person name="Shimojima M."/>
            <person name="Masuda S."/>
            <person name="Iwai M."/>
            <person name="Nobusawa T."/>
            <person name="Narise T."/>
            <person name="Kondo S."/>
            <person name="Saito H."/>
            <person name="Sato R."/>
            <person name="Murakawa M."/>
            <person name="Ihara Y."/>
            <person name="Oshima-Yamada Y."/>
            <person name="Ohtaka K."/>
            <person name="Satoh M."/>
            <person name="Sonobe K."/>
            <person name="Ishii M."/>
            <person name="Ohtani R."/>
            <person name="Kanamori-Sato M."/>
            <person name="Honoki R."/>
            <person name="Miyazaki D."/>
            <person name="Mochizuki H."/>
            <person name="Umetsu J."/>
            <person name="Higashi K."/>
            <person name="Shibata D."/>
            <person name="Kamiya Y."/>
            <person name="Sato N."/>
            <person name="Nakamura Y."/>
            <person name="Tabata S."/>
            <person name="Ida S."/>
            <person name="Kurokawa K."/>
            <person name="Ohta H."/>
        </authorList>
    </citation>
    <scope>NUCLEOTIDE SEQUENCE [LARGE SCALE GENOMIC DNA]</scope>
    <source>
        <strain evidence="12 13">NIES-2285</strain>
    </source>
</reference>
<protein>
    <submittedName>
        <fullName evidence="12">Putative retrotransposon protein</fullName>
    </submittedName>
</protein>
<evidence type="ECO:0000256" key="3">
    <source>
        <dbReference type="ARBA" id="ARBA00022695"/>
    </source>
</evidence>
<dbReference type="Proteomes" id="UP000054558">
    <property type="component" value="Unassembled WGS sequence"/>
</dbReference>
<dbReference type="CDD" id="cd00303">
    <property type="entry name" value="retropepsin_like"/>
    <property type="match status" value="1"/>
</dbReference>
<dbReference type="InterPro" id="IPR043502">
    <property type="entry name" value="DNA/RNA_pol_sf"/>
</dbReference>
<dbReference type="PANTHER" id="PTHR24559">
    <property type="entry name" value="TRANSPOSON TY3-I GAG-POL POLYPROTEIN"/>
    <property type="match status" value="1"/>
</dbReference>
<evidence type="ECO:0000256" key="1">
    <source>
        <dbReference type="ARBA" id="ARBA00022670"/>
    </source>
</evidence>
<gene>
    <name evidence="12" type="ORF">KFL_000180030</name>
</gene>
<dbReference type="Pfam" id="PF00078">
    <property type="entry name" value="RVT_1"/>
    <property type="match status" value="1"/>
</dbReference>
<proteinExistence type="predicted"/>
<evidence type="ECO:0000256" key="6">
    <source>
        <dbReference type="ARBA" id="ARBA00022801"/>
    </source>
</evidence>
<dbReference type="InterPro" id="IPR000477">
    <property type="entry name" value="RT_dom"/>
</dbReference>
<dbReference type="Gene3D" id="3.10.10.10">
    <property type="entry name" value="HIV Type 1 Reverse Transcriptase, subunit A, domain 1"/>
    <property type="match status" value="1"/>
</dbReference>
<keyword evidence="4" id="KW-0540">Nuclease</keyword>
<keyword evidence="7" id="KW-0695">RNA-directed DNA polymerase</keyword>
<evidence type="ECO:0000259" key="11">
    <source>
        <dbReference type="PROSITE" id="PS50878"/>
    </source>
</evidence>
<dbReference type="SUPFAM" id="SSF56672">
    <property type="entry name" value="DNA/RNA polymerases"/>
    <property type="match status" value="1"/>
</dbReference>
<dbReference type="CDD" id="cd01647">
    <property type="entry name" value="RT_LTR"/>
    <property type="match status" value="1"/>
</dbReference>
<keyword evidence="8" id="KW-0863">Zinc-finger</keyword>
<evidence type="ECO:0000256" key="7">
    <source>
        <dbReference type="ARBA" id="ARBA00022918"/>
    </source>
</evidence>
<keyword evidence="3" id="KW-0548">Nucleotidyltransferase</keyword>
<dbReference type="SMART" id="SM00343">
    <property type="entry name" value="ZnF_C2HC"/>
    <property type="match status" value="1"/>
</dbReference>
<dbReference type="PROSITE" id="PS50158">
    <property type="entry name" value="ZF_CCHC"/>
    <property type="match status" value="1"/>
</dbReference>
<dbReference type="OrthoDB" id="415724at2759"/>
<dbReference type="GO" id="GO:0008233">
    <property type="term" value="F:peptidase activity"/>
    <property type="evidence" value="ECO:0007669"/>
    <property type="project" value="UniProtKB-KW"/>
</dbReference>
<feature type="domain" description="CCHC-type" evidence="10">
    <location>
        <begin position="542"/>
        <end position="556"/>
    </location>
</feature>
<evidence type="ECO:0000259" key="10">
    <source>
        <dbReference type="PROSITE" id="PS50158"/>
    </source>
</evidence>
<dbReference type="InterPro" id="IPR001878">
    <property type="entry name" value="Znf_CCHC"/>
</dbReference>
<dbReference type="STRING" id="105231.A0A1Y1HSC5"/>
<sequence length="1437" mass="155293">MAPPATSPVPGVARGQTTPRPSSPEQHASVTFNQAGTPSRAPPTYGHANGENVAPEGPRPAVYHQPTFPATRIPSEVPPTMAPAFHAGHSGAYASTGQPNLESSGGSPHAAASAPPPAPAQPFATSAPMGPGYHAYQNHGVPPVGPKYQPPVQQHPYGVPLNPGAPFNPTAVPPGQYGRAGGPPVAPPGAPSASSSPFYTNPGYVTSQTPYQPPPPAGAHYPMAGPYGAQQHPPTDSRNGAYIYAPTGIYSHGPGAPYSGPPGLQAMYGPPIPSYGPAPPSENPQAPHKIFQAQKIGRPFKGTIEEEGRRARDFISPESWYFTEDTKYYQLTGANLVDDWEGFKRLFLQRYAKVNSSQSYFELQSMKMGEKEGLLNFAQRLRDRIFEANINDENVKITIFINALGEPLKSQVNTRMPATLEQAIVDAEFLNYRVKSQDLAAEATSHEAKNRKPKETVEEKSKRAPRAMVRSVEDPPPLEPNSPAAEPDNNRHVSTERQQPDRGYNRDNRGGDNRFNNNRAGQNGGRPAWNGQRRDEGKPRLCYGCGKPGHLRRECPHPSDQKGANLIEGECPCRTCHEEDDDYAHDYDPYDDLSDSAPPDFESPASVNTVSATCDGADSLELAADETVQDAHLAEVYAAEEVADGVRRFLPAQRQPFPVNLGPVIPPAPHGSNPLAVNAKATPPPRRPAKPPPKAPVPPMGEPTGDAGGQASSQAYVANRPTIQGSFPLDWVPMAVAVRHGSPQLVRDLQTTVRKALQTLERPAGPRPPTLPPLRAVETVNTIITTSAEYLEVDPDAPRRSIAKVAAKMGGVDGHRTIAWLDSGANVDMMSADHFRRSGLEAQLISGGARFNVADGADCTGIGRVDAIVGFGRYLNVRTRFIVAEGFRYPILLGVGTLRAMFGVIDYSTDLFRFKLPQTKAWRSLPLLEVSQIQGAPTGLIYQAHVAQTLTVPVVYQIEAPSCLPSENEPGGPGGEPDPNGPPVDAAMTSSAASSARLQVASDDSGPADYSSGDPSSDLSEPSESTSTTFPADSSSGCTPAANHGETEALPDVTPDQAPEGPPTTGKPVTRAILLHTLAEARSLLRFSLEHNLLPRARVAMLAQLYTEGFEHHHYGELLHPVDDETALLLPLATRRRRGFQIVNLTEAEQQDFANSFRATDEMPEVNTTVVLPPPAANADVSDAERRTHWEAVRPQIRLADNLEPTQREQILALLEKHALIFSRDPTDLGLVQGFAHHINTGDSKPVKMQPYRQSFAEKAEIDKQVGPMEACGVVRPSASPFAAAVVLARKKNGKWRFCVDFRGLNKVTVPDNYPLPRIDAIFDQLGNSRYFTMLDAQSGYWQIPMAPEDVHKTAFITHHGLRGFVRMPFGLTGAPATYQRVMDITLSDEIHGPEPVATQYLDDTCVHTEAWEKHLEALDTILTKLAAINLKLCPTK</sequence>
<feature type="compositionally biased region" description="Polar residues" evidence="9">
    <location>
        <begin position="93"/>
        <end position="102"/>
    </location>
</feature>
<keyword evidence="1" id="KW-0645">Protease</keyword>
<dbReference type="Pfam" id="PF00098">
    <property type="entry name" value="zf-CCHC"/>
    <property type="match status" value="1"/>
</dbReference>
<feature type="region of interest" description="Disordered" evidence="9">
    <location>
        <begin position="441"/>
        <end position="539"/>
    </location>
</feature>
<evidence type="ECO:0000313" key="12">
    <source>
        <dbReference type="EMBL" id="GAQ78718.1"/>
    </source>
</evidence>
<evidence type="ECO:0000256" key="4">
    <source>
        <dbReference type="ARBA" id="ARBA00022722"/>
    </source>
</evidence>
<dbReference type="GO" id="GO:0003964">
    <property type="term" value="F:RNA-directed DNA polymerase activity"/>
    <property type="evidence" value="ECO:0007669"/>
    <property type="project" value="UniProtKB-KW"/>
</dbReference>
<keyword evidence="6" id="KW-0378">Hydrolase</keyword>
<dbReference type="Gene3D" id="4.10.60.10">
    <property type="entry name" value="Zinc finger, CCHC-type"/>
    <property type="match status" value="1"/>
</dbReference>
<feature type="compositionally biased region" description="Low complexity" evidence="9">
    <location>
        <begin position="103"/>
        <end position="113"/>
    </location>
</feature>
<feature type="domain" description="Reverse transcriptase" evidence="11">
    <location>
        <begin position="1270"/>
        <end position="1437"/>
    </location>
</feature>
<dbReference type="InterPro" id="IPR021109">
    <property type="entry name" value="Peptidase_aspartic_dom_sf"/>
</dbReference>
<name>A0A1Y1HSC5_KLENI</name>
<dbReference type="Gene3D" id="2.40.70.10">
    <property type="entry name" value="Acid Proteases"/>
    <property type="match status" value="1"/>
</dbReference>
<evidence type="ECO:0000256" key="5">
    <source>
        <dbReference type="ARBA" id="ARBA00022759"/>
    </source>
</evidence>
<keyword evidence="8" id="KW-0862">Zinc</keyword>
<feature type="region of interest" description="Disordered" evidence="9">
    <location>
        <begin position="665"/>
        <end position="711"/>
    </location>
</feature>
<accession>A0A1Y1HSC5</accession>
<dbReference type="GO" id="GO:0003676">
    <property type="term" value="F:nucleic acid binding"/>
    <property type="evidence" value="ECO:0007669"/>
    <property type="project" value="InterPro"/>
</dbReference>
<feature type="compositionally biased region" description="Pro residues" evidence="9">
    <location>
        <begin position="682"/>
        <end position="701"/>
    </location>
</feature>
<dbReference type="FunFam" id="3.10.10.10:FF:000007">
    <property type="entry name" value="Retrovirus-related Pol polyprotein from transposon 17.6-like Protein"/>
    <property type="match status" value="1"/>
</dbReference>
<dbReference type="EMBL" id="DF236967">
    <property type="protein sequence ID" value="GAQ78718.1"/>
    <property type="molecule type" value="Genomic_DNA"/>
</dbReference>